<protein>
    <submittedName>
        <fullName evidence="2">Uncharacterized protein</fullName>
    </submittedName>
</protein>
<dbReference type="Proteomes" id="UP001050691">
    <property type="component" value="Unassembled WGS sequence"/>
</dbReference>
<feature type="region of interest" description="Disordered" evidence="1">
    <location>
        <begin position="173"/>
        <end position="193"/>
    </location>
</feature>
<dbReference type="AlphaFoldDB" id="A0AAV5AMV4"/>
<name>A0AAV5AMV4_9AGAM</name>
<reference evidence="2" key="1">
    <citation type="submission" date="2021-10" db="EMBL/GenBank/DDBJ databases">
        <title>De novo Genome Assembly of Clathrus columnatus (Basidiomycota, Fungi) Using Illumina and Nanopore Sequence Data.</title>
        <authorList>
            <person name="Ogiso-Tanaka E."/>
            <person name="Itagaki H."/>
            <person name="Hosoya T."/>
            <person name="Hosaka K."/>
        </authorList>
    </citation>
    <scope>NUCLEOTIDE SEQUENCE</scope>
    <source>
        <strain evidence="2">MO-923</strain>
    </source>
</reference>
<feature type="compositionally biased region" description="Polar residues" evidence="1">
    <location>
        <begin position="285"/>
        <end position="300"/>
    </location>
</feature>
<sequence>MPFNGVANLPDGQRRSTKSSVTTPHHDSSKLKSKSKSKSSAPTPPVLPFMQEMQLLQVLEGGRLEDHIRRHHKHFGDGALEEARDYNFKDGDKSSVNGPRGYTVTDERGMMWFDEEEQWEFKELLPKEDEAIRGDAVPQPAVTQKQTGLRKLFGASKKPTYVITGWETFDQSGRLDEDQTDDENGGISPGVTDKLGFASLPEYNAVFDKRIRRGATSFQCGYVSQNEALKLPPPPPHTSRKKHPVVTHTSTDGIPSTLSTTSNRTMTHNQLKKEFLAQAFTPSVSLPASRSHTPTSNSQISLLPASRSQSSLALPSSNSSRSVSPFARLRTGKANTSGTKSGFGK</sequence>
<comment type="caution">
    <text evidence="2">The sequence shown here is derived from an EMBL/GenBank/DDBJ whole genome shotgun (WGS) entry which is preliminary data.</text>
</comment>
<organism evidence="2 3">
    <name type="scientific">Clathrus columnatus</name>
    <dbReference type="NCBI Taxonomy" id="1419009"/>
    <lineage>
        <taxon>Eukaryota</taxon>
        <taxon>Fungi</taxon>
        <taxon>Dikarya</taxon>
        <taxon>Basidiomycota</taxon>
        <taxon>Agaricomycotina</taxon>
        <taxon>Agaricomycetes</taxon>
        <taxon>Phallomycetidae</taxon>
        <taxon>Phallales</taxon>
        <taxon>Clathraceae</taxon>
        <taxon>Clathrus</taxon>
    </lineage>
</organism>
<evidence type="ECO:0000313" key="2">
    <source>
        <dbReference type="EMBL" id="GJJ13255.1"/>
    </source>
</evidence>
<feature type="compositionally biased region" description="Polar residues" evidence="1">
    <location>
        <begin position="333"/>
        <end position="345"/>
    </location>
</feature>
<evidence type="ECO:0000313" key="3">
    <source>
        <dbReference type="Proteomes" id="UP001050691"/>
    </source>
</evidence>
<accession>A0AAV5AMV4</accession>
<feature type="compositionally biased region" description="Polar residues" evidence="1">
    <location>
        <begin position="247"/>
        <end position="262"/>
    </location>
</feature>
<feature type="region of interest" description="Disordered" evidence="1">
    <location>
        <begin position="285"/>
        <end position="345"/>
    </location>
</feature>
<evidence type="ECO:0000256" key="1">
    <source>
        <dbReference type="SAM" id="MobiDB-lite"/>
    </source>
</evidence>
<dbReference type="EMBL" id="BPWL01000008">
    <property type="protein sequence ID" value="GJJ13255.1"/>
    <property type="molecule type" value="Genomic_DNA"/>
</dbReference>
<proteinExistence type="predicted"/>
<gene>
    <name evidence="2" type="ORF">Clacol_007506</name>
</gene>
<keyword evidence="3" id="KW-1185">Reference proteome</keyword>
<feature type="region of interest" description="Disordered" evidence="1">
    <location>
        <begin position="227"/>
        <end position="262"/>
    </location>
</feature>
<feature type="compositionally biased region" description="Low complexity" evidence="1">
    <location>
        <begin position="301"/>
        <end position="328"/>
    </location>
</feature>
<feature type="region of interest" description="Disordered" evidence="1">
    <location>
        <begin position="1"/>
        <end position="46"/>
    </location>
</feature>